<evidence type="ECO:0000259" key="11">
    <source>
        <dbReference type="PROSITE" id="PS50850"/>
    </source>
</evidence>
<feature type="transmembrane region" description="Helical" evidence="10">
    <location>
        <begin position="76"/>
        <end position="94"/>
    </location>
</feature>
<feature type="transmembrane region" description="Helical" evidence="10">
    <location>
        <begin position="299"/>
        <end position="317"/>
    </location>
</feature>
<dbReference type="InterPro" id="IPR036259">
    <property type="entry name" value="MFS_trans_sf"/>
</dbReference>
<dbReference type="Gene3D" id="1.20.1250.20">
    <property type="entry name" value="MFS general substrate transporter like domains"/>
    <property type="match status" value="1"/>
</dbReference>
<dbReference type="SUPFAM" id="SSF103473">
    <property type="entry name" value="MFS general substrate transporter"/>
    <property type="match status" value="1"/>
</dbReference>
<evidence type="ECO:0000256" key="3">
    <source>
        <dbReference type="ARBA" id="ARBA00022448"/>
    </source>
</evidence>
<proteinExistence type="inferred from homology"/>
<evidence type="ECO:0000256" key="7">
    <source>
        <dbReference type="ARBA" id="ARBA00023136"/>
    </source>
</evidence>
<dbReference type="EMBL" id="SUMC01000006">
    <property type="protein sequence ID" value="TKA12049.1"/>
    <property type="molecule type" value="Genomic_DNA"/>
</dbReference>
<feature type="transmembrane region" description="Helical" evidence="10">
    <location>
        <begin position="266"/>
        <end position="287"/>
    </location>
</feature>
<dbReference type="GO" id="GO:0022857">
    <property type="term" value="F:transmembrane transporter activity"/>
    <property type="evidence" value="ECO:0007669"/>
    <property type="project" value="InterPro"/>
</dbReference>
<organism evidence="12 13">
    <name type="scientific">Actinacidiphila oryziradicis</name>
    <dbReference type="NCBI Taxonomy" id="2571141"/>
    <lineage>
        <taxon>Bacteria</taxon>
        <taxon>Bacillati</taxon>
        <taxon>Actinomycetota</taxon>
        <taxon>Actinomycetes</taxon>
        <taxon>Kitasatosporales</taxon>
        <taxon>Streptomycetaceae</taxon>
        <taxon>Actinacidiphila</taxon>
    </lineage>
</organism>
<keyword evidence="13" id="KW-1185">Reference proteome</keyword>
<evidence type="ECO:0000313" key="12">
    <source>
        <dbReference type="EMBL" id="TKA12049.1"/>
    </source>
</evidence>
<feature type="transmembrane region" description="Helical" evidence="10">
    <location>
        <begin position="431"/>
        <end position="450"/>
    </location>
</feature>
<keyword evidence="3" id="KW-0813">Transport</keyword>
<sequence length="495" mass="51302">MAISQKVAVGVVYVAGLFLSTLDTTIVNVALPTIGRAFSVPSTAVDAVSVSYLVSLAVFVPASGWLGDRFGGKRTLLTAVAVFTAASALCGTASSLGELVAFRVLQGVGGGMLASVGMAMLLRAFPPAERVRASAVLSIANGLAPTLGPVLGGLLVTEVSWRAIFYVNVPIGLFATVFGVLCLRNEPARPTERFDLAGFLLAASGFGLVMYGVSEGPQQGWTTAPVAVGLACGVVLVAAMVVVELRKESPMINVRLLTNRLFASGSTVMTVHSVAFLGTLFTITLYFQDERGMTPLASGLSTFPEAMGVVIGSQLASRLLYRRLRPRRHLMLGTAGTSAAIALMSLWHQDTDLWLVRLLLFCLGLAVGQVFVGTQSASFAMVTSASSGRASTLFNVGRRLGGALGVAVATTVLVTATGGRATAGGAPDMSGYRAAFLTAAALNLLGLYAATRVSDADAASTIPPRRASTKRATRSRQKGDSLPPPPPSPDQPTQH</sequence>
<evidence type="ECO:0000313" key="13">
    <source>
        <dbReference type="Proteomes" id="UP000305778"/>
    </source>
</evidence>
<feature type="transmembrane region" description="Helical" evidence="10">
    <location>
        <begin position="329"/>
        <end position="348"/>
    </location>
</feature>
<dbReference type="GO" id="GO:0005886">
    <property type="term" value="C:plasma membrane"/>
    <property type="evidence" value="ECO:0007669"/>
    <property type="project" value="UniProtKB-SubCell"/>
</dbReference>
<protein>
    <submittedName>
        <fullName evidence="12">Multidrug efflux MFS transporter</fullName>
    </submittedName>
</protein>
<accession>A0A4V5N0N9</accession>
<evidence type="ECO:0000256" key="5">
    <source>
        <dbReference type="ARBA" id="ARBA00022692"/>
    </source>
</evidence>
<feature type="transmembrane region" description="Helical" evidence="10">
    <location>
        <begin position="354"/>
        <end position="379"/>
    </location>
</feature>
<dbReference type="GO" id="GO:0046677">
    <property type="term" value="P:response to antibiotic"/>
    <property type="evidence" value="ECO:0007669"/>
    <property type="project" value="UniProtKB-KW"/>
</dbReference>
<dbReference type="AlphaFoldDB" id="A0A4V5N0N9"/>
<feature type="compositionally biased region" description="Pro residues" evidence="9">
    <location>
        <begin position="482"/>
        <end position="495"/>
    </location>
</feature>
<dbReference type="InterPro" id="IPR004638">
    <property type="entry name" value="EmrB-like"/>
</dbReference>
<feature type="transmembrane region" description="Helical" evidence="10">
    <location>
        <begin position="100"/>
        <end position="122"/>
    </location>
</feature>
<dbReference type="Proteomes" id="UP000305778">
    <property type="component" value="Unassembled WGS sequence"/>
</dbReference>
<evidence type="ECO:0000256" key="1">
    <source>
        <dbReference type="ARBA" id="ARBA00004651"/>
    </source>
</evidence>
<feature type="transmembrane region" description="Helical" evidence="10">
    <location>
        <begin position="196"/>
        <end position="214"/>
    </location>
</feature>
<feature type="transmembrane region" description="Helical" evidence="10">
    <location>
        <begin position="134"/>
        <end position="157"/>
    </location>
</feature>
<reference evidence="12 13" key="1">
    <citation type="submission" date="2019-04" db="EMBL/GenBank/DDBJ databases">
        <title>Streptomyces oryziradicis sp. nov., a novel actinomycete isolated from rhizosphere soil of rice (Oryza sativa L.).</title>
        <authorList>
            <person name="Li C."/>
        </authorList>
    </citation>
    <scope>NUCLEOTIDE SEQUENCE [LARGE SCALE GENOMIC DNA]</scope>
    <source>
        <strain evidence="12 13">NEAU-C40</strain>
    </source>
</reference>
<feature type="transmembrane region" description="Helical" evidence="10">
    <location>
        <begin position="226"/>
        <end position="245"/>
    </location>
</feature>
<keyword evidence="7 10" id="KW-0472">Membrane</keyword>
<dbReference type="OrthoDB" id="9812221at2"/>
<keyword evidence="6 10" id="KW-1133">Transmembrane helix</keyword>
<comment type="similarity">
    <text evidence="2">Belongs to the major facilitator superfamily. EmrB family.</text>
</comment>
<dbReference type="Gene3D" id="1.20.1720.10">
    <property type="entry name" value="Multidrug resistance protein D"/>
    <property type="match status" value="1"/>
</dbReference>
<dbReference type="InterPro" id="IPR020846">
    <property type="entry name" value="MFS_dom"/>
</dbReference>
<dbReference type="InterPro" id="IPR011701">
    <property type="entry name" value="MFS"/>
</dbReference>
<dbReference type="NCBIfam" id="TIGR00711">
    <property type="entry name" value="efflux_EmrB"/>
    <property type="match status" value="1"/>
</dbReference>
<dbReference type="PANTHER" id="PTHR42718:SF9">
    <property type="entry name" value="MAJOR FACILITATOR SUPERFAMILY MULTIDRUG TRANSPORTER MFSC"/>
    <property type="match status" value="1"/>
</dbReference>
<evidence type="ECO:0000256" key="6">
    <source>
        <dbReference type="ARBA" id="ARBA00022989"/>
    </source>
</evidence>
<comment type="subcellular location">
    <subcellularLocation>
        <location evidence="1">Cell membrane</location>
        <topology evidence="1">Multi-pass membrane protein</topology>
    </subcellularLocation>
</comment>
<evidence type="ECO:0000256" key="10">
    <source>
        <dbReference type="SAM" id="Phobius"/>
    </source>
</evidence>
<feature type="region of interest" description="Disordered" evidence="9">
    <location>
        <begin position="458"/>
        <end position="495"/>
    </location>
</feature>
<evidence type="ECO:0000256" key="9">
    <source>
        <dbReference type="SAM" id="MobiDB-lite"/>
    </source>
</evidence>
<name>A0A4V5N0N9_9ACTN</name>
<evidence type="ECO:0000256" key="2">
    <source>
        <dbReference type="ARBA" id="ARBA00008537"/>
    </source>
</evidence>
<dbReference type="PRINTS" id="PR01036">
    <property type="entry name" value="TCRTETB"/>
</dbReference>
<evidence type="ECO:0000256" key="4">
    <source>
        <dbReference type="ARBA" id="ARBA00022475"/>
    </source>
</evidence>
<keyword evidence="5 10" id="KW-0812">Transmembrane</keyword>
<dbReference type="PANTHER" id="PTHR42718">
    <property type="entry name" value="MAJOR FACILITATOR SUPERFAMILY MULTIDRUG TRANSPORTER MFSC"/>
    <property type="match status" value="1"/>
</dbReference>
<feature type="compositionally biased region" description="Basic residues" evidence="9">
    <location>
        <begin position="467"/>
        <end position="476"/>
    </location>
</feature>
<keyword evidence="4" id="KW-1003">Cell membrane</keyword>
<evidence type="ECO:0000256" key="8">
    <source>
        <dbReference type="ARBA" id="ARBA00023251"/>
    </source>
</evidence>
<feature type="domain" description="Major facilitator superfamily (MFS) profile" evidence="11">
    <location>
        <begin position="9"/>
        <end position="458"/>
    </location>
</feature>
<dbReference type="PROSITE" id="PS50850">
    <property type="entry name" value="MFS"/>
    <property type="match status" value="1"/>
</dbReference>
<feature type="transmembrane region" description="Helical" evidence="10">
    <location>
        <begin position="163"/>
        <end position="184"/>
    </location>
</feature>
<keyword evidence="8" id="KW-0046">Antibiotic resistance</keyword>
<gene>
    <name evidence="12" type="ORF">FCI23_09250</name>
</gene>
<dbReference type="Pfam" id="PF07690">
    <property type="entry name" value="MFS_1"/>
    <property type="match status" value="1"/>
</dbReference>
<comment type="caution">
    <text evidence="12">The sequence shown here is derived from an EMBL/GenBank/DDBJ whole genome shotgun (WGS) entry which is preliminary data.</text>
</comment>
<feature type="transmembrane region" description="Helical" evidence="10">
    <location>
        <begin position="400"/>
        <end position="419"/>
    </location>
</feature>
<feature type="transmembrane region" description="Helical" evidence="10">
    <location>
        <begin position="47"/>
        <end position="67"/>
    </location>
</feature>